<feature type="domain" description="RING-type" evidence="15">
    <location>
        <begin position="301"/>
        <end position="524"/>
    </location>
</feature>
<keyword evidence="10" id="KW-0833">Ubl conjugation pathway</keyword>
<dbReference type="Pfam" id="PF13456">
    <property type="entry name" value="RVT_3"/>
    <property type="match status" value="1"/>
</dbReference>
<evidence type="ECO:0000256" key="9">
    <source>
        <dbReference type="ARBA" id="ARBA00022771"/>
    </source>
</evidence>
<dbReference type="InterPro" id="IPR013083">
    <property type="entry name" value="Znf_RING/FYVE/PHD"/>
</dbReference>
<evidence type="ECO:0000256" key="8">
    <source>
        <dbReference type="ARBA" id="ARBA00022737"/>
    </source>
</evidence>
<keyword evidence="11" id="KW-0862">Zinc</keyword>
<keyword evidence="7" id="KW-0479">Metal-binding</keyword>
<keyword evidence="9 12" id="KW-0863">Zinc-finger</keyword>
<dbReference type="InterPro" id="IPR001841">
    <property type="entry name" value="Znf_RING"/>
</dbReference>
<dbReference type="PROSITE" id="PS00518">
    <property type="entry name" value="ZF_RING_1"/>
    <property type="match status" value="1"/>
</dbReference>
<evidence type="ECO:0000256" key="2">
    <source>
        <dbReference type="ARBA" id="ARBA00001947"/>
    </source>
</evidence>
<dbReference type="InterPro" id="IPR036397">
    <property type="entry name" value="RNaseH_sf"/>
</dbReference>
<proteinExistence type="inferred from homology"/>
<feature type="region of interest" description="Disordered" evidence="13">
    <location>
        <begin position="530"/>
        <end position="553"/>
    </location>
</feature>
<comment type="similarity">
    <text evidence="4">Belongs to the RBR family. Ariadne subfamily.</text>
</comment>
<evidence type="ECO:0000256" key="4">
    <source>
        <dbReference type="ARBA" id="ARBA00005884"/>
    </source>
</evidence>
<dbReference type="InterPro" id="IPR044066">
    <property type="entry name" value="TRIAD_supradom"/>
</dbReference>
<evidence type="ECO:0000256" key="10">
    <source>
        <dbReference type="ARBA" id="ARBA00022786"/>
    </source>
</evidence>
<feature type="region of interest" description="Disordered" evidence="13">
    <location>
        <begin position="1"/>
        <end position="21"/>
    </location>
</feature>
<dbReference type="AlphaFoldDB" id="A0A1D1Z1V2"/>
<dbReference type="FunFam" id="3.30.420.10:FF:000076">
    <property type="entry name" value="RBR-type E3 ubiquitin transferase"/>
    <property type="match status" value="1"/>
</dbReference>
<dbReference type="InterPro" id="IPR002867">
    <property type="entry name" value="IBR_dom"/>
</dbReference>
<keyword evidence="6" id="KW-0808">Transferase</keyword>
<evidence type="ECO:0000256" key="5">
    <source>
        <dbReference type="ARBA" id="ARBA00012251"/>
    </source>
</evidence>
<evidence type="ECO:0000259" key="15">
    <source>
        <dbReference type="PROSITE" id="PS51873"/>
    </source>
</evidence>
<dbReference type="GO" id="GO:0004523">
    <property type="term" value="F:RNA-DNA hybrid ribonuclease activity"/>
    <property type="evidence" value="ECO:0007669"/>
    <property type="project" value="InterPro"/>
</dbReference>
<dbReference type="Gene3D" id="3.30.420.10">
    <property type="entry name" value="Ribonuclease H-like superfamily/Ribonuclease H"/>
    <property type="match status" value="1"/>
</dbReference>
<dbReference type="InterPro" id="IPR012337">
    <property type="entry name" value="RNaseH-like_sf"/>
</dbReference>
<evidence type="ECO:0000256" key="11">
    <source>
        <dbReference type="ARBA" id="ARBA00022833"/>
    </source>
</evidence>
<dbReference type="GO" id="GO:0016567">
    <property type="term" value="P:protein ubiquitination"/>
    <property type="evidence" value="ECO:0007669"/>
    <property type="project" value="InterPro"/>
</dbReference>
<evidence type="ECO:0000256" key="12">
    <source>
        <dbReference type="PROSITE-ProRule" id="PRU00175"/>
    </source>
</evidence>
<comment type="function">
    <text evidence="3">Might act as an E3 ubiquitin-protein ligase, or as part of E3 complex, which accepts ubiquitin from specific E2 ubiquitin-conjugating enzymes and then transfers it to substrates.</text>
</comment>
<dbReference type="Gene3D" id="1.20.120.1750">
    <property type="match status" value="1"/>
</dbReference>
<protein>
    <recommendedName>
        <fullName evidence="5">RBR-type E3 ubiquitin transferase</fullName>
        <ecNumber evidence="5">2.3.2.31</ecNumber>
    </recommendedName>
</protein>
<feature type="region of interest" description="Disordered" evidence="13">
    <location>
        <begin position="49"/>
        <end position="72"/>
    </location>
</feature>
<dbReference type="PROSITE" id="PS50089">
    <property type="entry name" value="ZF_RING_2"/>
    <property type="match status" value="1"/>
</dbReference>
<comment type="catalytic activity">
    <reaction evidence="1">
        <text>[E2 ubiquitin-conjugating enzyme]-S-ubiquitinyl-L-cysteine + [acceptor protein]-L-lysine = [E2 ubiquitin-conjugating enzyme]-L-cysteine + [acceptor protein]-N(6)-ubiquitinyl-L-lysine.</text>
        <dbReference type="EC" id="2.3.2.31"/>
    </reaction>
</comment>
<reference evidence="16" key="1">
    <citation type="submission" date="2015-07" db="EMBL/GenBank/DDBJ databases">
        <title>Transcriptome Assembly of Anthurium amnicola.</title>
        <authorList>
            <person name="Suzuki J."/>
        </authorList>
    </citation>
    <scope>NUCLEOTIDE SEQUENCE</scope>
</reference>
<dbReference type="Pfam" id="PF00097">
    <property type="entry name" value="zf-C3HC4"/>
    <property type="match status" value="1"/>
</dbReference>
<dbReference type="CDD" id="cd22584">
    <property type="entry name" value="Rcat_RBR_unk"/>
    <property type="match status" value="1"/>
</dbReference>
<evidence type="ECO:0000259" key="14">
    <source>
        <dbReference type="PROSITE" id="PS50089"/>
    </source>
</evidence>
<dbReference type="Gene3D" id="3.30.40.10">
    <property type="entry name" value="Zinc/RING finger domain, C3HC4 (zinc finger)"/>
    <property type="match status" value="1"/>
</dbReference>
<dbReference type="PANTHER" id="PTHR11685">
    <property type="entry name" value="RBR FAMILY RING FINGER AND IBR DOMAIN-CONTAINING"/>
    <property type="match status" value="1"/>
</dbReference>
<evidence type="ECO:0000256" key="6">
    <source>
        <dbReference type="ARBA" id="ARBA00022679"/>
    </source>
</evidence>
<keyword evidence="8" id="KW-0677">Repeat</keyword>
<dbReference type="Pfam" id="PF01485">
    <property type="entry name" value="IBR"/>
    <property type="match status" value="2"/>
</dbReference>
<dbReference type="PROSITE" id="PS51873">
    <property type="entry name" value="TRIAD"/>
    <property type="match status" value="1"/>
</dbReference>
<dbReference type="GO" id="GO:0003676">
    <property type="term" value="F:nucleic acid binding"/>
    <property type="evidence" value="ECO:0007669"/>
    <property type="project" value="InterPro"/>
</dbReference>
<evidence type="ECO:0000256" key="13">
    <source>
        <dbReference type="SAM" id="MobiDB-lite"/>
    </source>
</evidence>
<dbReference type="CDD" id="cd22582">
    <property type="entry name" value="BRcat_RBR_unk"/>
    <property type="match status" value="1"/>
</dbReference>
<feature type="domain" description="RING-type" evidence="14">
    <location>
        <begin position="305"/>
        <end position="351"/>
    </location>
</feature>
<dbReference type="InterPro" id="IPR002156">
    <property type="entry name" value="RNaseH_domain"/>
</dbReference>
<dbReference type="SMART" id="SM00647">
    <property type="entry name" value="IBR"/>
    <property type="match status" value="2"/>
</dbReference>
<dbReference type="FunFam" id="1.20.120.1750:FF:000019">
    <property type="entry name" value="RBR-type E3 ubiquitin transferase"/>
    <property type="match status" value="1"/>
</dbReference>
<dbReference type="SUPFAM" id="SSF57850">
    <property type="entry name" value="RING/U-box"/>
    <property type="match status" value="2"/>
</dbReference>
<evidence type="ECO:0000313" key="16">
    <source>
        <dbReference type="EMBL" id="JAT60868.1"/>
    </source>
</evidence>
<dbReference type="InterPro" id="IPR031127">
    <property type="entry name" value="E3_UB_ligase_RBR"/>
</dbReference>
<evidence type="ECO:0000256" key="3">
    <source>
        <dbReference type="ARBA" id="ARBA00003976"/>
    </source>
</evidence>
<name>A0A1D1Z1V2_9ARAE</name>
<evidence type="ECO:0000256" key="7">
    <source>
        <dbReference type="ARBA" id="ARBA00022723"/>
    </source>
</evidence>
<sequence>MEKDDLDASASSQRRELMAATQAESDLELAFRLQMEEAMVASLALQPSASRPALPPQLPVPAGEGVCEGGREDDVSSHIRIQDLELERFQQEREDSVRSREETRRVVEELRRQAHDERFARDLLRIPEDEWADTGDWFERPIDQGFGESEEPFKLYFKGLSEPVPGSDAEHVSAVGVAICNPLGKVVLKIQKPAFGPRISREILETRALIEGLHAVHSLGIKKLHIFFDHTALFKHITGKWAMKQHKLVDIVNQARALQQKFEKCQMFLLPRCDVQFVFRLAKDAIDSQLNKTAEHRDKALNENCSICLEDTDLSRMFEVDGCLHHFCFSCMKQHVEVKLLHGIIPGCPHDGCKSTLNVESSKKFLTPKLAEIMTQRVIEASIPSTEKVYCPYPKCSALMSKSETIRPEQGSSSSQIVYDESGLRKCVKCNGLFCITCKVPWHFRMSCSDYRRLNPYPRAEDAKFQFLANRNMWRQCVKCNHMIELVSGCFHMTCRCGYEFCYTCGAEWKNKKPTCTCPLWQEDFILDDEDEPEDYFDDEENYDDYETDEDYY</sequence>
<evidence type="ECO:0000256" key="1">
    <source>
        <dbReference type="ARBA" id="ARBA00001798"/>
    </source>
</evidence>
<accession>A0A1D1Z1V2</accession>
<comment type="cofactor">
    <cofactor evidence="2">
        <name>Zn(2+)</name>
        <dbReference type="ChEBI" id="CHEBI:29105"/>
    </cofactor>
</comment>
<dbReference type="EC" id="2.3.2.31" evidence="5"/>
<dbReference type="GO" id="GO:0061630">
    <property type="term" value="F:ubiquitin protein ligase activity"/>
    <property type="evidence" value="ECO:0007669"/>
    <property type="project" value="UniProtKB-EC"/>
</dbReference>
<dbReference type="InterPro" id="IPR017907">
    <property type="entry name" value="Znf_RING_CS"/>
</dbReference>
<dbReference type="GO" id="GO:0008270">
    <property type="term" value="F:zinc ion binding"/>
    <property type="evidence" value="ECO:0007669"/>
    <property type="project" value="UniProtKB-KW"/>
</dbReference>
<organism evidence="16">
    <name type="scientific">Anthurium amnicola</name>
    <dbReference type="NCBI Taxonomy" id="1678845"/>
    <lineage>
        <taxon>Eukaryota</taxon>
        <taxon>Viridiplantae</taxon>
        <taxon>Streptophyta</taxon>
        <taxon>Embryophyta</taxon>
        <taxon>Tracheophyta</taxon>
        <taxon>Spermatophyta</taxon>
        <taxon>Magnoliopsida</taxon>
        <taxon>Liliopsida</taxon>
        <taxon>Araceae</taxon>
        <taxon>Pothoideae</taxon>
        <taxon>Potheae</taxon>
        <taxon>Anthurium</taxon>
    </lineage>
</organism>
<gene>
    <name evidence="16" type="primary">rbrA_8</name>
    <name evidence="16" type="ORF">g.53434</name>
</gene>
<dbReference type="InterPro" id="IPR018957">
    <property type="entry name" value="Znf_C3HC4_RING-type"/>
</dbReference>
<dbReference type="EMBL" id="GDJX01007068">
    <property type="protein sequence ID" value="JAT60868.1"/>
    <property type="molecule type" value="Transcribed_RNA"/>
</dbReference>
<dbReference type="SUPFAM" id="SSF53098">
    <property type="entry name" value="Ribonuclease H-like"/>
    <property type="match status" value="1"/>
</dbReference>
<dbReference type="FunFam" id="3.30.40.10:FF:000230">
    <property type="entry name" value="RBR-type E3 ubiquitin transferase"/>
    <property type="match status" value="1"/>
</dbReference>